<dbReference type="InterPro" id="IPR032675">
    <property type="entry name" value="LRR_dom_sf"/>
</dbReference>
<accession>A0A835Y575</accession>
<evidence type="ECO:0000313" key="3">
    <source>
        <dbReference type="EMBL" id="KAG2496203.1"/>
    </source>
</evidence>
<sequence length="1469" mass="155002">MVTIILKGQQTGALWLLRSFADASAVDALPTRVLFISATALSEDTASLVAAAFPQLQTICLSNYDTAPLDEATLASGLERLLRLQPSLAKLDISLGWRQDALAPALAAALATGTRLRELSLSAKLTSMEQVKTLAGITNLRSLHVCGHAQVLQPLLSPLTALTALFFTGALTAYGEAALCDAARFLGGRMDDTSRVSVGLAHADLLHEGQLGGWAQGEAGAGGSPQSHKLWLEALGAAGVPQLQLTSFVLSHGDMVALASHTRLKDLDLGNGVVFPPSALLLFGRAPRLRTLHLDIDAWRSPEGSDPLGGAPGAREALLGLNVSNPHLNVVLECSGWYREEVMTEQLALLDALRAALTQLPGASCTCLPKWRWSGTNYTGCAQPRIGEAPWCVVYPNCTADGTASYSEPSGQPWAYCTGVRCTCLSSWRWSGANYSGCSQPRGPGESPWCVVYPNCTWVDGISSFSEPYGQPWAACTIPETPALAKTTALSPAAPTAANTPIPSVSPPEPAQTPNPAATPTEAPGPSATTAHAAAPTPTAPQAPVPTAIAPKTTVPTPQATAISQAQAAEAAQASVATASTAAAPHPSASPHAQPQGQRSAQANVDIIHTYSPASNWLLIANKLDNLSANCTASVICAGFSWSAAFSLGKTLRLAEPTEPFNGTCLYAKVVRSPPPRPPKPPSPPSPPPQPPRAPASTTLNPDILARRLAETQALAPTFNKLMAPGAGGLLAFQNLLKNGSVSGVDRSSVYMNDDKTTVSWQTIDGCRFFAHEPFNDGSLSGGGGGGSGGGSEGGVPGYEVTAVRTALDAAYLENFKGWGNYDYVPENYALFLEYVKGNIELDNYGSIWITPDFFQEHTGDMGQTIVFLSACHSAANPSLANVFSSKGSPAFLGYTREVYAQEYVKFNLKVTQMLVDETMVKDLPNYGAFTHFDFYGNKYLSIRCKRVKHFDIKLRYWMYEVSVTAGDYWTSTYFKGGAVGSGCLGATCARTNLSCGAAYMNFRQDPSFDVVHIDMQGAREAGLWDDWAVVVLSGGWTGPKTMGRVEVQIPPKPGYFAGIWPAGLFPYTAGLSKMLSCDDYAVTDLELYAVGNPGYEVWDVVLLWPTYVTLGVAGANEEQQINTLRLLRLFADVSGIEPLPTKSLSLNAAAFSEDTADMVAAAFPRLEELSLNSSSMDEAKVDANALAPGLRKLLCSEVCPPSLSTLHVSVGTCTLLTPALIAAMANGAPRPGGAGGAARIACELRWHLTLALEGGRHFDAGTGALTPLGEAALCDAAGLLAGRMESESRVDVQSARDWGVRDPLLGAADGGEGAAVSGRRSHTAWLEALGAAGVPRLGLHGVRLGHLDIAALASHTRLKTLDLNAPTEFPGSALLMFACAPRLKALYLDIDAWRSPDGSDPLGGAPGAREVLLGLNVGNPHLNVELARSDTYDDDGVREQLRALRSDLGEALRLLPGGGPNRLRIYDL</sequence>
<evidence type="ECO:0000256" key="1">
    <source>
        <dbReference type="ARBA" id="ARBA00004430"/>
    </source>
</evidence>
<dbReference type="Gene3D" id="3.80.10.10">
    <property type="entry name" value="Ribonuclease Inhibitor"/>
    <property type="match status" value="1"/>
</dbReference>
<dbReference type="EMBL" id="JAEHOE010000020">
    <property type="protein sequence ID" value="KAG2496203.1"/>
    <property type="molecule type" value="Genomic_DNA"/>
</dbReference>
<comment type="caution">
    <text evidence="3">The sequence shown here is derived from an EMBL/GenBank/DDBJ whole genome shotgun (WGS) entry which is preliminary data.</text>
</comment>
<evidence type="ECO:0000313" key="4">
    <source>
        <dbReference type="Proteomes" id="UP000612055"/>
    </source>
</evidence>
<comment type="subcellular location">
    <subcellularLocation>
        <location evidence="1">Cytoplasm</location>
        <location evidence="1">Cytoskeleton</location>
        <location evidence="1">Cilium axoneme</location>
    </subcellularLocation>
</comment>
<feature type="compositionally biased region" description="Pro residues" evidence="2">
    <location>
        <begin position="673"/>
        <end position="694"/>
    </location>
</feature>
<dbReference type="GO" id="GO:0005930">
    <property type="term" value="C:axoneme"/>
    <property type="evidence" value="ECO:0007669"/>
    <property type="project" value="UniProtKB-SubCell"/>
</dbReference>
<proteinExistence type="predicted"/>
<feature type="region of interest" description="Disordered" evidence="2">
    <location>
        <begin position="491"/>
        <end position="602"/>
    </location>
</feature>
<feature type="compositionally biased region" description="Low complexity" evidence="2">
    <location>
        <begin position="491"/>
        <end position="503"/>
    </location>
</feature>
<feature type="compositionally biased region" description="Low complexity" evidence="2">
    <location>
        <begin position="514"/>
        <end position="537"/>
    </location>
</feature>
<protein>
    <submittedName>
        <fullName evidence="3">Uncharacterized protein</fullName>
    </submittedName>
</protein>
<dbReference type="Proteomes" id="UP000612055">
    <property type="component" value="Unassembled WGS sequence"/>
</dbReference>
<feature type="compositionally biased region" description="Pro residues" evidence="2">
    <location>
        <begin position="504"/>
        <end position="513"/>
    </location>
</feature>
<keyword evidence="4" id="KW-1185">Reference proteome</keyword>
<name>A0A835Y575_9CHLO</name>
<organism evidence="3 4">
    <name type="scientific">Edaphochlamys debaryana</name>
    <dbReference type="NCBI Taxonomy" id="47281"/>
    <lineage>
        <taxon>Eukaryota</taxon>
        <taxon>Viridiplantae</taxon>
        <taxon>Chlorophyta</taxon>
        <taxon>core chlorophytes</taxon>
        <taxon>Chlorophyceae</taxon>
        <taxon>CS clade</taxon>
        <taxon>Chlamydomonadales</taxon>
        <taxon>Chlamydomonadales incertae sedis</taxon>
        <taxon>Edaphochlamys</taxon>
    </lineage>
</organism>
<evidence type="ECO:0000256" key="2">
    <source>
        <dbReference type="SAM" id="MobiDB-lite"/>
    </source>
</evidence>
<dbReference type="SUPFAM" id="SSF52047">
    <property type="entry name" value="RNI-like"/>
    <property type="match status" value="1"/>
</dbReference>
<feature type="region of interest" description="Disordered" evidence="2">
    <location>
        <begin position="669"/>
        <end position="699"/>
    </location>
</feature>
<reference evidence="3" key="1">
    <citation type="journal article" date="2020" name="bioRxiv">
        <title>Comparative genomics of Chlamydomonas.</title>
        <authorList>
            <person name="Craig R.J."/>
            <person name="Hasan A.R."/>
            <person name="Ness R.W."/>
            <person name="Keightley P.D."/>
        </authorList>
    </citation>
    <scope>NUCLEOTIDE SEQUENCE</scope>
    <source>
        <strain evidence="3">CCAP 11/70</strain>
    </source>
</reference>
<gene>
    <name evidence="3" type="ORF">HYH03_005802</name>
</gene>
<feature type="compositionally biased region" description="Low complexity" evidence="2">
    <location>
        <begin position="545"/>
        <end position="596"/>
    </location>
</feature>